<dbReference type="EMBL" id="CP011366">
    <property type="protein sequence ID" value="AKG73316.1"/>
    <property type="molecule type" value="Genomic_DNA"/>
</dbReference>
<dbReference type="EC" id="2.4.2.18" evidence="9"/>
<feature type="binding site" evidence="9">
    <location>
        <position position="240"/>
    </location>
    <ligand>
        <name>Mg(2+)</name>
        <dbReference type="ChEBI" id="CHEBI:18420"/>
        <label>1</label>
    </ligand>
</feature>
<comment type="caution">
    <text evidence="9">Lacks conserved residue(s) required for the propagation of feature annotation.</text>
</comment>
<dbReference type="AlphaFoldDB" id="A0A0F7HJ03"/>
<dbReference type="GO" id="GO:0004048">
    <property type="term" value="F:anthranilate phosphoribosyltransferase activity"/>
    <property type="evidence" value="ECO:0007669"/>
    <property type="project" value="UniProtKB-UniRule"/>
</dbReference>
<feature type="binding site" evidence="9">
    <location>
        <position position="180"/>
    </location>
    <ligand>
        <name>anthranilate</name>
        <dbReference type="ChEBI" id="CHEBI:16567"/>
        <label>2</label>
    </ligand>
</feature>
<dbReference type="RefSeq" id="WP_046789507.1">
    <property type="nucleotide sequence ID" value="NZ_CP011366.1"/>
</dbReference>
<evidence type="ECO:0000259" key="11">
    <source>
        <dbReference type="Pfam" id="PF02885"/>
    </source>
</evidence>
<evidence type="ECO:0000256" key="3">
    <source>
        <dbReference type="ARBA" id="ARBA00022676"/>
    </source>
</evidence>
<evidence type="ECO:0000256" key="1">
    <source>
        <dbReference type="ARBA" id="ARBA00004907"/>
    </source>
</evidence>
<reference evidence="12 14" key="1">
    <citation type="journal article" date="2015" name="Int. J. Syst. Evol. Microbiol.">
        <title>Complete genome sequence of Salinicoccus halodurans H3B36, isolated from the Qaidam Basin in China.</title>
        <authorList>
            <person name="Jiang K."/>
            <person name="Xue Y."/>
            <person name="Ma Y."/>
        </authorList>
    </citation>
    <scope>NUCLEOTIDE SEQUENCE [LARGE SCALE GENOMIC DNA]</scope>
    <source>
        <strain evidence="12 14">H3B36</strain>
    </source>
</reference>
<evidence type="ECO:0000256" key="8">
    <source>
        <dbReference type="ARBA" id="ARBA00061188"/>
    </source>
</evidence>
<feature type="binding site" evidence="9">
    <location>
        <position position="106"/>
    </location>
    <ligand>
        <name>Mg(2+)</name>
        <dbReference type="ChEBI" id="CHEBI:18420"/>
        <label>1</label>
    </ligand>
</feature>
<feature type="binding site" evidence="9">
    <location>
        <position position="94"/>
    </location>
    <ligand>
        <name>5-phospho-alpha-D-ribose 1-diphosphate</name>
        <dbReference type="ChEBI" id="CHEBI:58017"/>
    </ligand>
</feature>
<proteinExistence type="inferred from homology"/>
<dbReference type="FunFam" id="3.40.1030.10:FF:000002">
    <property type="entry name" value="Anthranilate phosphoribosyltransferase"/>
    <property type="match status" value="1"/>
</dbReference>
<evidence type="ECO:0000256" key="6">
    <source>
        <dbReference type="ARBA" id="ARBA00023141"/>
    </source>
</evidence>
<dbReference type="InterPro" id="IPR035902">
    <property type="entry name" value="Nuc_phospho_transferase"/>
</dbReference>
<dbReference type="GO" id="GO:0000162">
    <property type="term" value="P:L-tryptophan biosynthetic process"/>
    <property type="evidence" value="ECO:0007669"/>
    <property type="project" value="UniProtKB-UniRule"/>
</dbReference>
<feature type="binding site" evidence="9">
    <location>
        <position position="125"/>
    </location>
    <ligand>
        <name>anthranilate</name>
        <dbReference type="ChEBI" id="CHEBI:16567"/>
        <label>1</label>
    </ligand>
</feature>
<comment type="cofactor">
    <cofactor evidence="9">
        <name>Mg(2+)</name>
        <dbReference type="ChEBI" id="CHEBI:18420"/>
    </cofactor>
    <text evidence="9">Binds 2 magnesium ions per monomer.</text>
</comment>
<dbReference type="InterPro" id="IPR036320">
    <property type="entry name" value="Glycosyl_Trfase_fam3_N_dom_sf"/>
</dbReference>
<reference evidence="13 15" key="3">
    <citation type="submission" date="2016-10" db="EMBL/GenBank/DDBJ databases">
        <authorList>
            <person name="Varghese N."/>
            <person name="Submissions S."/>
        </authorList>
    </citation>
    <scope>NUCLEOTIDE SEQUENCE [LARGE SCALE GENOMIC DNA]</scope>
    <source>
        <strain evidence="13 15">CGMCC 1.6501</strain>
    </source>
</reference>
<dbReference type="EMBL" id="FOTB01000004">
    <property type="protein sequence ID" value="SFK82512.1"/>
    <property type="molecule type" value="Genomic_DNA"/>
</dbReference>
<keyword evidence="9" id="KW-0479">Metal-binding</keyword>
<protein>
    <recommendedName>
        <fullName evidence="9">Anthranilate phosphoribosyltransferase</fullName>
        <ecNumber evidence="9">2.4.2.18</ecNumber>
    </recommendedName>
</protein>
<dbReference type="PANTHER" id="PTHR43285:SF2">
    <property type="entry name" value="ANTHRANILATE PHOSPHORIBOSYLTRANSFERASE"/>
    <property type="match status" value="1"/>
</dbReference>
<keyword evidence="5 9" id="KW-0822">Tryptophan biosynthesis</keyword>
<dbReference type="Pfam" id="PF00591">
    <property type="entry name" value="Glycos_transf_3"/>
    <property type="match status" value="1"/>
</dbReference>
<comment type="pathway">
    <text evidence="1 9">Amino-acid biosynthesis; L-tryptophan biosynthesis; L-tryptophan from chorismate: step 2/5.</text>
</comment>
<evidence type="ECO:0000256" key="2">
    <source>
        <dbReference type="ARBA" id="ARBA00022605"/>
    </source>
</evidence>
<dbReference type="HAMAP" id="MF_00211">
    <property type="entry name" value="TrpD"/>
    <property type="match status" value="1"/>
</dbReference>
<evidence type="ECO:0000313" key="13">
    <source>
        <dbReference type="EMBL" id="SFK82512.1"/>
    </source>
</evidence>
<comment type="subunit">
    <text evidence="9">Homodimer.</text>
</comment>
<keyword evidence="9" id="KW-0460">Magnesium</keyword>
<keyword evidence="2 9" id="KW-0028">Amino-acid biosynthesis</keyword>
<feature type="binding site" evidence="9">
    <location>
        <position position="239"/>
    </location>
    <ligand>
        <name>Mg(2+)</name>
        <dbReference type="ChEBI" id="CHEBI:18420"/>
        <label>2</label>
    </ligand>
</feature>
<reference evidence="14" key="2">
    <citation type="submission" date="2015-04" db="EMBL/GenBank/DDBJ databases">
        <title>Complete genome sequence of Salinicoccus halodurans strain H3B36, isolated from the Qaidam basin of China.</title>
        <authorList>
            <person name="Ma Y."/>
            <person name="Jiang K."/>
            <person name="Xue Y."/>
        </authorList>
    </citation>
    <scope>NUCLEOTIDE SEQUENCE [LARGE SCALE GENOMIC DNA]</scope>
    <source>
        <strain evidence="14">H3B36</strain>
    </source>
</reference>
<evidence type="ECO:0000313" key="12">
    <source>
        <dbReference type="EMBL" id="AKG73316.1"/>
    </source>
</evidence>
<feature type="binding site" evidence="9">
    <location>
        <begin position="104"/>
        <end position="107"/>
    </location>
    <ligand>
        <name>5-phospho-alpha-D-ribose 1-diphosphate</name>
        <dbReference type="ChEBI" id="CHEBI:58017"/>
    </ligand>
</feature>
<evidence type="ECO:0000256" key="7">
    <source>
        <dbReference type="ARBA" id="ARBA00052328"/>
    </source>
</evidence>
<keyword evidence="6 9" id="KW-0057">Aromatic amino acid biosynthesis</keyword>
<feature type="binding site" evidence="9">
    <location>
        <position position="94"/>
    </location>
    <ligand>
        <name>anthranilate</name>
        <dbReference type="ChEBI" id="CHEBI:16567"/>
        <label>1</label>
    </ligand>
</feature>
<dbReference type="SUPFAM" id="SSF47648">
    <property type="entry name" value="Nucleoside phosphorylase/phosphoribosyltransferase N-terminal domain"/>
    <property type="match status" value="1"/>
</dbReference>
<comment type="similarity">
    <text evidence="9">Belongs to the anthranilate phosphoribosyltransferase family.</text>
</comment>
<dbReference type="Gene3D" id="1.20.970.10">
    <property type="entry name" value="Transferase, Pyrimidine Nucleoside Phosphorylase, Chain C"/>
    <property type="match status" value="1"/>
</dbReference>
<evidence type="ECO:0000256" key="4">
    <source>
        <dbReference type="ARBA" id="ARBA00022679"/>
    </source>
</evidence>
<sequence length="354" mass="38125">MNTNQAVKLPVEQRSLRTHLIKLSARENLEFGEMAEAMEIILNDSVSDSEVAAFLMALKAKGETVDEIAALVEVLRENAMPIRRTMTNVMDNCGTGGDGSHSFNISTASAFVLAGANVTIAKHGNRSVTSKTGSSDVLSELGISLDFGPDDTDLMLQENNIAFLFAPHVHPKLKQIMKVRQDLKVPTIFNLIGPLINPVELDHQFLGIYDRSQLVMMATVLKRLGRKRAVVINGAGFMDEASLAGENHFALLENGAIYEKKFTPESVGLTSYPLDAIVGGGSKENAAILKNVLEGNATPAQRDTVLLNAGLGMYAAGAADSIENGIELAKESLETGNALAKLKNMIKYSNERVI</sequence>
<dbReference type="KEGG" id="shv:AAT16_03225"/>
<evidence type="ECO:0000259" key="10">
    <source>
        <dbReference type="Pfam" id="PF00591"/>
    </source>
</evidence>
<dbReference type="Pfam" id="PF02885">
    <property type="entry name" value="Glycos_trans_3N"/>
    <property type="match status" value="1"/>
</dbReference>
<dbReference type="GO" id="GO:0005829">
    <property type="term" value="C:cytosol"/>
    <property type="evidence" value="ECO:0007669"/>
    <property type="project" value="TreeGrafter"/>
</dbReference>
<feature type="binding site" evidence="9">
    <location>
        <position position="134"/>
    </location>
    <ligand>
        <name>5-phospho-alpha-D-ribose 1-diphosphate</name>
        <dbReference type="ChEBI" id="CHEBI:58017"/>
    </ligand>
</feature>
<dbReference type="GO" id="GO:0000287">
    <property type="term" value="F:magnesium ion binding"/>
    <property type="evidence" value="ECO:0007669"/>
    <property type="project" value="UniProtKB-UniRule"/>
</dbReference>
<dbReference type="Proteomes" id="UP000034029">
    <property type="component" value="Chromosome"/>
</dbReference>
<organism evidence="13 15">
    <name type="scientific">Salinicoccus halodurans</name>
    <dbReference type="NCBI Taxonomy" id="407035"/>
    <lineage>
        <taxon>Bacteria</taxon>
        <taxon>Bacillati</taxon>
        <taxon>Bacillota</taxon>
        <taxon>Bacilli</taxon>
        <taxon>Bacillales</taxon>
        <taxon>Staphylococcaceae</taxon>
        <taxon>Salinicoccus</taxon>
    </lineage>
</organism>
<gene>
    <name evidence="9" type="primary">trpD</name>
    <name evidence="12" type="ORF">AAT16_03225</name>
    <name evidence="13" type="ORF">SAMN05216235_1877</name>
</gene>
<dbReference type="PANTHER" id="PTHR43285">
    <property type="entry name" value="ANTHRANILATE PHOSPHORIBOSYLTRANSFERASE"/>
    <property type="match status" value="1"/>
</dbReference>
<feature type="domain" description="Glycosyl transferase family 3 N-terminal" evidence="11">
    <location>
        <begin position="20"/>
        <end position="79"/>
    </location>
</feature>
<feature type="binding site" evidence="9">
    <location>
        <position position="240"/>
    </location>
    <ligand>
        <name>Mg(2+)</name>
        <dbReference type="ChEBI" id="CHEBI:18420"/>
        <label>2</label>
    </ligand>
</feature>
<comment type="catalytic activity">
    <reaction evidence="7 9">
        <text>N-(5-phospho-beta-D-ribosyl)anthranilate + diphosphate = 5-phospho-alpha-D-ribose 1-diphosphate + anthranilate</text>
        <dbReference type="Rhea" id="RHEA:11768"/>
        <dbReference type="ChEBI" id="CHEBI:16567"/>
        <dbReference type="ChEBI" id="CHEBI:18277"/>
        <dbReference type="ChEBI" id="CHEBI:33019"/>
        <dbReference type="ChEBI" id="CHEBI:58017"/>
        <dbReference type="EC" id="2.4.2.18"/>
    </reaction>
</comment>
<accession>A0A0F7HJ03</accession>
<feature type="binding site" evidence="9">
    <location>
        <position position="102"/>
    </location>
    <ligand>
        <name>5-phospho-alpha-D-ribose 1-diphosphate</name>
        <dbReference type="ChEBI" id="CHEBI:58017"/>
    </ligand>
</feature>
<feature type="binding site" evidence="9">
    <location>
        <begin position="122"/>
        <end position="130"/>
    </location>
    <ligand>
        <name>5-phospho-alpha-D-ribose 1-diphosphate</name>
        <dbReference type="ChEBI" id="CHEBI:58017"/>
    </ligand>
</feature>
<dbReference type="InterPro" id="IPR000312">
    <property type="entry name" value="Glycosyl_Trfase_fam3"/>
</dbReference>
<dbReference type="Gene3D" id="3.40.1030.10">
    <property type="entry name" value="Nucleoside phosphorylase/phosphoribosyltransferase catalytic domain"/>
    <property type="match status" value="1"/>
</dbReference>
<evidence type="ECO:0000313" key="15">
    <source>
        <dbReference type="Proteomes" id="UP000183090"/>
    </source>
</evidence>
<keyword evidence="4 9" id="KW-0808">Transferase</keyword>
<dbReference type="Proteomes" id="UP000183090">
    <property type="component" value="Unassembled WGS sequence"/>
</dbReference>
<comment type="similarity">
    <text evidence="8">In the C-terminal section; belongs to the anthranilate phosphoribosyltransferase family.</text>
</comment>
<evidence type="ECO:0000313" key="14">
    <source>
        <dbReference type="Proteomes" id="UP000034029"/>
    </source>
</evidence>
<dbReference type="SUPFAM" id="SSF52418">
    <property type="entry name" value="Nucleoside phosphorylase/phosphoribosyltransferase catalytic domain"/>
    <property type="match status" value="1"/>
</dbReference>
<dbReference type="InterPro" id="IPR005940">
    <property type="entry name" value="Anthranilate_Pribosyl_Tfrase"/>
</dbReference>
<name>A0A0F7HJ03_9STAP</name>
<feature type="domain" description="Glycosyl transferase family 3" evidence="10">
    <location>
        <begin position="88"/>
        <end position="339"/>
    </location>
</feature>
<evidence type="ECO:0000256" key="9">
    <source>
        <dbReference type="HAMAP-Rule" id="MF_00211"/>
    </source>
</evidence>
<keyword evidence="3 9" id="KW-0328">Glycosyltransferase</keyword>
<feature type="binding site" evidence="9">
    <location>
        <begin position="97"/>
        <end position="98"/>
    </location>
    <ligand>
        <name>5-phospho-alpha-D-ribose 1-diphosphate</name>
        <dbReference type="ChEBI" id="CHEBI:58017"/>
    </ligand>
</feature>
<evidence type="ECO:0000256" key="5">
    <source>
        <dbReference type="ARBA" id="ARBA00022822"/>
    </source>
</evidence>
<keyword evidence="14" id="KW-1185">Reference proteome</keyword>
<dbReference type="OrthoDB" id="9806430at2"/>
<comment type="function">
    <text evidence="9">Catalyzes the transfer of the phosphoribosyl group of 5-phosphorylribose-1-pyrophosphate (PRPP) to anthranilate to yield N-(5'-phosphoribosyl)-anthranilate (PRA).</text>
</comment>
<dbReference type="NCBIfam" id="TIGR01245">
    <property type="entry name" value="trpD"/>
    <property type="match status" value="1"/>
</dbReference>
<dbReference type="InterPro" id="IPR017459">
    <property type="entry name" value="Glycosyl_Trfase_fam3_N_dom"/>
</dbReference>